<dbReference type="PANTHER" id="PTHR41521">
    <property type="match status" value="1"/>
</dbReference>
<dbReference type="RefSeq" id="WP_013689664.1">
    <property type="nucleotide sequence ID" value="NZ_CADEPO010000006.1"/>
</dbReference>
<reference evidence="4" key="4">
    <citation type="submission" date="2022-09" db="EMBL/GenBank/DDBJ databases">
        <title>Genomic of Burkholderia gladioli.</title>
        <authorList>
            <person name="Wu H."/>
        </authorList>
    </citation>
    <scope>NUCLEOTIDE SEQUENCE</scope>
    <source>
        <strain evidence="4">ZN-S4</strain>
    </source>
</reference>
<reference evidence="3" key="2">
    <citation type="submission" date="2017-09" db="EMBL/GenBank/DDBJ databases">
        <title>FDA dAtabase for Regulatory Grade micrObial Sequences (FDA-ARGOS): Supporting development and validation of Infectious Disease Dx tests.</title>
        <authorList>
            <person name="Minogue T."/>
            <person name="Wolcott M."/>
            <person name="Wasieloski L."/>
            <person name="Aguilar W."/>
            <person name="Moore D."/>
            <person name="Tallon L.J."/>
            <person name="Sadzewicz L."/>
            <person name="Ott S."/>
            <person name="Zhao X."/>
            <person name="Nagaraj S."/>
            <person name="Vavikolanu K."/>
            <person name="Aluvathingal J."/>
            <person name="Nadendla S."/>
            <person name="Sichtig H."/>
        </authorList>
    </citation>
    <scope>NUCLEOTIDE SEQUENCE</scope>
    <source>
        <strain evidence="3">FDAARGOS_390</strain>
    </source>
</reference>
<dbReference type="InterPro" id="IPR010753">
    <property type="entry name" value="DUF1330"/>
</dbReference>
<name>A0A095Y1W5_BURGA</name>
<evidence type="ECO:0000313" key="5">
    <source>
        <dbReference type="Proteomes" id="UP000029590"/>
    </source>
</evidence>
<dbReference type="EMBL" id="PDDY01000001">
    <property type="protein sequence ID" value="PEH41930.1"/>
    <property type="molecule type" value="Genomic_DNA"/>
</dbReference>
<evidence type="ECO:0000313" key="2">
    <source>
        <dbReference type="EMBL" id="KGC15795.1"/>
    </source>
</evidence>
<protein>
    <submittedName>
        <fullName evidence="3">DUF1330 domain-containing protein</fullName>
    </submittedName>
</protein>
<feature type="domain" description="DUF1330" evidence="1">
    <location>
        <begin position="3"/>
        <end position="96"/>
    </location>
</feature>
<dbReference type="Pfam" id="PF07045">
    <property type="entry name" value="DUF1330"/>
    <property type="match status" value="1"/>
</dbReference>
<accession>A0A095Y1W5</accession>
<dbReference type="InterPro" id="IPR011008">
    <property type="entry name" value="Dimeric_a/b-barrel"/>
</dbReference>
<accession>A0A095FFP7</accession>
<dbReference type="KEGG" id="bgo:BM43_4487"/>
<dbReference type="Proteomes" id="UP000220629">
    <property type="component" value="Unassembled WGS sequence"/>
</dbReference>
<dbReference type="OrthoDB" id="121598at2"/>
<dbReference type="Proteomes" id="UP000029590">
    <property type="component" value="Unassembled WGS sequence"/>
</dbReference>
<evidence type="ECO:0000313" key="4">
    <source>
        <dbReference type="EMBL" id="UWX72526.1"/>
    </source>
</evidence>
<reference evidence="6" key="3">
    <citation type="submission" date="2017-09" db="EMBL/GenBank/DDBJ databases">
        <title>FDA dAtabase for Regulatory Grade micrObial Sequences (FDA-ARGOS): Supporting development and validation of Infectious Disease Dx tests.</title>
        <authorList>
            <person name="Minogue T."/>
            <person name="Wolcott M."/>
            <person name="Wasieloski L."/>
            <person name="Aguilar W."/>
            <person name="Moore D."/>
            <person name="Tallon L."/>
            <person name="Sadzewicz L."/>
            <person name="Ott S."/>
            <person name="Zhao X."/>
            <person name="Nagaraj S."/>
            <person name="Vavikolanu K."/>
            <person name="Aluvathingal J."/>
            <person name="Nadendla S."/>
            <person name="Sichtig H."/>
        </authorList>
    </citation>
    <scope>NUCLEOTIDE SEQUENCE [LARGE SCALE GENOMIC DNA]</scope>
    <source>
        <strain evidence="6">FDAARGOS_390</strain>
    </source>
</reference>
<dbReference type="OMA" id="PKGYWVS"/>
<organism evidence="3 6">
    <name type="scientific">Burkholderia gladioli</name>
    <name type="common">Pseudomonas marginata</name>
    <name type="synonym">Phytomonas marginata</name>
    <dbReference type="NCBI Taxonomy" id="28095"/>
    <lineage>
        <taxon>Bacteria</taxon>
        <taxon>Pseudomonadati</taxon>
        <taxon>Pseudomonadota</taxon>
        <taxon>Betaproteobacteria</taxon>
        <taxon>Burkholderiales</taxon>
        <taxon>Burkholderiaceae</taxon>
        <taxon>Burkholderia</taxon>
    </lineage>
</organism>
<dbReference type="SUPFAM" id="SSF54909">
    <property type="entry name" value="Dimeric alpha+beta barrel"/>
    <property type="match status" value="1"/>
</dbReference>
<dbReference type="AlphaFoldDB" id="A0A095Y1W5"/>
<dbReference type="Proteomes" id="UP001059745">
    <property type="component" value="Chromosome 2"/>
</dbReference>
<gene>
    <name evidence="3" type="ORF">CRM94_07080</name>
    <name evidence="2" type="ORF">DM48_46</name>
    <name evidence="4" type="ORF">NYZ96_29320</name>
</gene>
<evidence type="ECO:0000313" key="6">
    <source>
        <dbReference type="Proteomes" id="UP000220629"/>
    </source>
</evidence>
<sequence length="96" mass="10422">MAKAYWLSIYRNISDPDKMAAYAKLAAPAVTEAGGRYLVRNTPAEVFESGLQQRAVVIEFDSLEAALAARNSPAYQAALKELGDGAERDFRVVEGV</sequence>
<dbReference type="GeneID" id="66461453"/>
<dbReference type="PANTHER" id="PTHR41521:SF4">
    <property type="entry name" value="BLR0684 PROTEIN"/>
    <property type="match status" value="1"/>
</dbReference>
<evidence type="ECO:0000259" key="1">
    <source>
        <dbReference type="Pfam" id="PF07045"/>
    </source>
</evidence>
<dbReference type="EMBL" id="CP104215">
    <property type="protein sequence ID" value="UWX72526.1"/>
    <property type="molecule type" value="Genomic_DNA"/>
</dbReference>
<evidence type="ECO:0000313" key="3">
    <source>
        <dbReference type="EMBL" id="PEH41930.1"/>
    </source>
</evidence>
<reference evidence="2 5" key="1">
    <citation type="submission" date="2014-04" db="EMBL/GenBank/DDBJ databases">
        <authorList>
            <person name="Bishop-Lilly K.A."/>
            <person name="Broomall S.M."/>
            <person name="Chain P.S."/>
            <person name="Chertkov O."/>
            <person name="Coyne S.R."/>
            <person name="Daligault H.E."/>
            <person name="Davenport K.W."/>
            <person name="Erkkila T."/>
            <person name="Frey K.G."/>
            <person name="Gibbons H.S."/>
            <person name="Gu W."/>
            <person name="Jaissle J."/>
            <person name="Johnson S.L."/>
            <person name="Koroleva G.I."/>
            <person name="Ladner J.T."/>
            <person name="Lo C.-C."/>
            <person name="Minogue T.D."/>
            <person name="Munk C."/>
            <person name="Palacios G.F."/>
            <person name="Redden C.L."/>
            <person name="Rosenzweig C.N."/>
            <person name="Scholz M.B."/>
            <person name="Teshima H."/>
            <person name="Xu Y."/>
        </authorList>
    </citation>
    <scope>NUCLEOTIDE SEQUENCE [LARGE SCALE GENOMIC DNA]</scope>
    <source>
        <strain evidence="5">gladioli</strain>
        <strain evidence="2">Gladioli</strain>
    </source>
</reference>
<dbReference type="EMBL" id="JPGG01000016">
    <property type="protein sequence ID" value="KGC15795.1"/>
    <property type="molecule type" value="Genomic_DNA"/>
</dbReference>
<proteinExistence type="predicted"/>
<dbReference type="Gene3D" id="3.30.70.100">
    <property type="match status" value="1"/>
</dbReference>